<evidence type="ECO:0000256" key="1">
    <source>
        <dbReference type="ARBA" id="ARBA00005043"/>
    </source>
</evidence>
<keyword evidence="4" id="KW-1185">Reference proteome</keyword>
<dbReference type="HOGENOM" id="CLU_073399_1_0_1"/>
<dbReference type="InParanoid" id="A0A0D0BUP1"/>
<comment type="pathway">
    <text evidence="1">tRNA modification; 5-methoxycarbonylmethyl-2-thiouridine-tRNA biosynthesis.</text>
</comment>
<reference evidence="3 4" key="1">
    <citation type="submission" date="2014-04" db="EMBL/GenBank/DDBJ databases">
        <authorList>
            <consortium name="DOE Joint Genome Institute"/>
            <person name="Kuo A."/>
            <person name="Ruytinx J."/>
            <person name="Rineau F."/>
            <person name="Colpaert J."/>
            <person name="Kohler A."/>
            <person name="Nagy L.G."/>
            <person name="Floudas D."/>
            <person name="Copeland A."/>
            <person name="Barry K.W."/>
            <person name="Cichocki N."/>
            <person name="Veneault-Fourrey C."/>
            <person name="LaButti K."/>
            <person name="Lindquist E.A."/>
            <person name="Lipzen A."/>
            <person name="Lundell T."/>
            <person name="Morin E."/>
            <person name="Murat C."/>
            <person name="Sun H."/>
            <person name="Tunlid A."/>
            <person name="Henrissat B."/>
            <person name="Grigoriev I.V."/>
            <person name="Hibbett D.S."/>
            <person name="Martin F."/>
            <person name="Nordberg H.P."/>
            <person name="Cantor M.N."/>
            <person name="Hua S.X."/>
        </authorList>
    </citation>
    <scope>NUCLEOTIDE SEQUENCE [LARGE SCALE GENOMIC DNA]</scope>
    <source>
        <strain evidence="3 4">UH-Slu-Lm8-n1</strain>
    </source>
</reference>
<organism evidence="3 4">
    <name type="scientific">Suillus luteus UH-Slu-Lm8-n1</name>
    <dbReference type="NCBI Taxonomy" id="930992"/>
    <lineage>
        <taxon>Eukaryota</taxon>
        <taxon>Fungi</taxon>
        <taxon>Dikarya</taxon>
        <taxon>Basidiomycota</taxon>
        <taxon>Agaricomycotina</taxon>
        <taxon>Agaricomycetes</taxon>
        <taxon>Agaricomycetidae</taxon>
        <taxon>Boletales</taxon>
        <taxon>Suillineae</taxon>
        <taxon>Suillaceae</taxon>
        <taxon>Suillus</taxon>
    </lineage>
</organism>
<proteinExistence type="inferred from homology"/>
<evidence type="ECO:0000256" key="2">
    <source>
        <dbReference type="ARBA" id="ARBA00008837"/>
    </source>
</evidence>
<name>A0A0D0BUP1_9AGAM</name>
<dbReference type="GO" id="GO:0002098">
    <property type="term" value="P:tRNA wobble uridine modification"/>
    <property type="evidence" value="ECO:0007669"/>
    <property type="project" value="InterPro"/>
</dbReference>
<dbReference type="InterPro" id="IPR018627">
    <property type="entry name" value="ELP6"/>
</dbReference>
<dbReference type="Pfam" id="PF09807">
    <property type="entry name" value="ELP6"/>
    <property type="match status" value="1"/>
</dbReference>
<gene>
    <name evidence="3" type="ORF">CY34DRAFT_368435</name>
</gene>
<dbReference type="UniPathway" id="UPA00988"/>
<dbReference type="InterPro" id="IPR027417">
    <property type="entry name" value="P-loop_NTPase"/>
</dbReference>
<evidence type="ECO:0008006" key="5">
    <source>
        <dbReference type="Google" id="ProtNLM"/>
    </source>
</evidence>
<protein>
    <recommendedName>
        <fullName evidence="5">Elongator complex protein 5</fullName>
    </recommendedName>
</protein>
<dbReference type="OrthoDB" id="9995306at2759"/>
<dbReference type="Gene3D" id="3.40.50.300">
    <property type="entry name" value="P-loop containing nucleotide triphosphate hydrolases"/>
    <property type="match status" value="1"/>
</dbReference>
<dbReference type="GO" id="GO:0033588">
    <property type="term" value="C:elongator holoenzyme complex"/>
    <property type="evidence" value="ECO:0007669"/>
    <property type="project" value="InterPro"/>
</dbReference>
<accession>A0A0D0BUP1</accession>
<dbReference type="EMBL" id="KN835155">
    <property type="protein sequence ID" value="KIK46743.1"/>
    <property type="molecule type" value="Genomic_DNA"/>
</dbReference>
<dbReference type="Proteomes" id="UP000054485">
    <property type="component" value="Unassembled WGS sequence"/>
</dbReference>
<dbReference type="STRING" id="930992.A0A0D0BUP1"/>
<dbReference type="SUPFAM" id="SSF52540">
    <property type="entry name" value="P-loop containing nucleoside triphosphate hydrolases"/>
    <property type="match status" value="1"/>
</dbReference>
<evidence type="ECO:0000313" key="3">
    <source>
        <dbReference type="EMBL" id="KIK46743.1"/>
    </source>
</evidence>
<comment type="similarity">
    <text evidence="2">Belongs to the ELP6 family.</text>
</comment>
<reference evidence="4" key="2">
    <citation type="submission" date="2015-01" db="EMBL/GenBank/DDBJ databases">
        <title>Evolutionary Origins and Diversification of the Mycorrhizal Mutualists.</title>
        <authorList>
            <consortium name="DOE Joint Genome Institute"/>
            <consortium name="Mycorrhizal Genomics Consortium"/>
            <person name="Kohler A."/>
            <person name="Kuo A."/>
            <person name="Nagy L.G."/>
            <person name="Floudas D."/>
            <person name="Copeland A."/>
            <person name="Barry K.W."/>
            <person name="Cichocki N."/>
            <person name="Veneault-Fourrey C."/>
            <person name="LaButti K."/>
            <person name="Lindquist E.A."/>
            <person name="Lipzen A."/>
            <person name="Lundell T."/>
            <person name="Morin E."/>
            <person name="Murat C."/>
            <person name="Riley R."/>
            <person name="Ohm R."/>
            <person name="Sun H."/>
            <person name="Tunlid A."/>
            <person name="Henrissat B."/>
            <person name="Grigoriev I.V."/>
            <person name="Hibbett D.S."/>
            <person name="Martin F."/>
        </authorList>
    </citation>
    <scope>NUCLEOTIDE SEQUENCE [LARGE SCALE GENOMIC DNA]</scope>
    <source>
        <strain evidence="4">UH-Slu-Lm8-n1</strain>
    </source>
</reference>
<evidence type="ECO:0000313" key="4">
    <source>
        <dbReference type="Proteomes" id="UP000054485"/>
    </source>
</evidence>
<dbReference type="PANTHER" id="PTHR16184">
    <property type="entry name" value="ELONGATOR COMPLEX PROTEIN 6"/>
    <property type="match status" value="1"/>
</dbReference>
<dbReference type="AlphaFoldDB" id="A0A0D0BUP1"/>
<sequence>MQFPAPDLVSSRRLLLITDQLPAPADFLLHRFLHLHLKQSKTAKCIILGVSESLERWKSVASKANTNVTHGESFHFIDLFDQLPPSQHLGEEQTNKISLKCIYDLLSVKLSDSRTNGQIPLVILDDITSLEWLGVSLLDLSRFARALRTLCVKMDAALVVRHHIVTPPEPDVLLQHLLQLCTYHIEVRPLASGRSGAVSGEVCVHLGPGMKDTNEHLISRTSALQYRLTESGAVFFDKGTSTGVL</sequence>
<dbReference type="PANTHER" id="PTHR16184:SF6">
    <property type="entry name" value="ELONGATOR COMPLEX PROTEIN 6"/>
    <property type="match status" value="1"/>
</dbReference>